<comment type="function">
    <text evidence="1">Site-specific tyrosine recombinase, which acts by catalyzing the cutting and rejoining of the recombining DNA molecules.</text>
</comment>
<dbReference type="Proteomes" id="UP000050833">
    <property type="component" value="Unassembled WGS sequence"/>
</dbReference>
<protein>
    <submittedName>
        <fullName evidence="9">Recombinase XerC</fullName>
    </submittedName>
</protein>
<evidence type="ECO:0000256" key="2">
    <source>
        <dbReference type="ARBA" id="ARBA00008857"/>
    </source>
</evidence>
<dbReference type="PROSITE" id="PS51900">
    <property type="entry name" value="CB"/>
    <property type="match status" value="1"/>
</dbReference>
<dbReference type="InterPro" id="IPR002104">
    <property type="entry name" value="Integrase_catalytic"/>
</dbReference>
<gene>
    <name evidence="9" type="ORF">APZ18_05745</name>
</gene>
<evidence type="ECO:0000259" key="8">
    <source>
        <dbReference type="PROSITE" id="PS51900"/>
    </source>
</evidence>
<proteinExistence type="inferred from homology"/>
<evidence type="ECO:0000259" key="7">
    <source>
        <dbReference type="PROSITE" id="PS51898"/>
    </source>
</evidence>
<comment type="similarity">
    <text evidence="2">Belongs to the 'phage' integrase family.</text>
</comment>
<evidence type="ECO:0000256" key="1">
    <source>
        <dbReference type="ARBA" id="ARBA00003283"/>
    </source>
</evidence>
<organism evidence="9 10">
    <name type="scientific">Butyribacter intestini</name>
    <dbReference type="NCBI Taxonomy" id="1703332"/>
    <lineage>
        <taxon>Bacteria</taxon>
        <taxon>Bacillati</taxon>
        <taxon>Bacillota</taxon>
        <taxon>Clostridia</taxon>
        <taxon>Lachnospirales</taxon>
        <taxon>Lachnospiraceae</taxon>
        <taxon>Butyribacter</taxon>
    </lineage>
</organism>
<reference evidence="9 10" key="1">
    <citation type="submission" date="2015-10" db="EMBL/GenBank/DDBJ databases">
        <title>Butyribacter intestini gen. nov., sp. nov., a butyric acid-producing bacterium of the family Lachnospiraceae isolated from the human faeces.</title>
        <authorList>
            <person name="Zou Y."/>
            <person name="Xue W."/>
            <person name="Luo G."/>
            <person name="Lv M."/>
        </authorList>
    </citation>
    <scope>NUCLEOTIDE SEQUENCE [LARGE SCALE GENOMIC DNA]</scope>
    <source>
        <strain evidence="9 10">TF01-11</strain>
    </source>
</reference>
<dbReference type="GO" id="GO:0015074">
    <property type="term" value="P:DNA integration"/>
    <property type="evidence" value="ECO:0007669"/>
    <property type="project" value="UniProtKB-KW"/>
</dbReference>
<dbReference type="InterPro" id="IPR013762">
    <property type="entry name" value="Integrase-like_cat_sf"/>
</dbReference>
<dbReference type="Gene3D" id="1.10.150.130">
    <property type="match status" value="1"/>
</dbReference>
<keyword evidence="4 6" id="KW-0238">DNA-binding</keyword>
<dbReference type="InterPro" id="IPR004107">
    <property type="entry name" value="Integrase_SAM-like_N"/>
</dbReference>
<dbReference type="SUPFAM" id="SSF56349">
    <property type="entry name" value="DNA breaking-rejoining enzymes"/>
    <property type="match status" value="1"/>
</dbReference>
<evidence type="ECO:0000256" key="5">
    <source>
        <dbReference type="ARBA" id="ARBA00023172"/>
    </source>
</evidence>
<dbReference type="RefSeq" id="WP_055942461.1">
    <property type="nucleotide sequence ID" value="NZ_LLKB01000001.1"/>
</dbReference>
<dbReference type="GO" id="GO:0006310">
    <property type="term" value="P:DNA recombination"/>
    <property type="evidence" value="ECO:0007669"/>
    <property type="project" value="UniProtKB-KW"/>
</dbReference>
<dbReference type="InterPro" id="IPR011010">
    <property type="entry name" value="DNA_brk_join_enz"/>
</dbReference>
<evidence type="ECO:0000256" key="6">
    <source>
        <dbReference type="PROSITE-ProRule" id="PRU01248"/>
    </source>
</evidence>
<dbReference type="PROSITE" id="PS51898">
    <property type="entry name" value="TYR_RECOMBINASE"/>
    <property type="match status" value="1"/>
</dbReference>
<dbReference type="Gene3D" id="1.10.443.10">
    <property type="entry name" value="Intergrase catalytic core"/>
    <property type="match status" value="1"/>
</dbReference>
<evidence type="ECO:0000313" key="9">
    <source>
        <dbReference type="EMBL" id="KQC86667.1"/>
    </source>
</evidence>
<dbReference type="Pfam" id="PF00589">
    <property type="entry name" value="Phage_integrase"/>
    <property type="match status" value="1"/>
</dbReference>
<evidence type="ECO:0000313" key="10">
    <source>
        <dbReference type="Proteomes" id="UP000050833"/>
    </source>
</evidence>
<keyword evidence="10" id="KW-1185">Reference proteome</keyword>
<dbReference type="PANTHER" id="PTHR30349:SF81">
    <property type="entry name" value="TYROSINE RECOMBINASE XERC"/>
    <property type="match status" value="1"/>
</dbReference>
<evidence type="ECO:0000256" key="4">
    <source>
        <dbReference type="ARBA" id="ARBA00023125"/>
    </source>
</evidence>
<dbReference type="InterPro" id="IPR044068">
    <property type="entry name" value="CB"/>
</dbReference>
<keyword evidence="3" id="KW-0229">DNA integration</keyword>
<keyword evidence="5" id="KW-0233">DNA recombination</keyword>
<accession>A0AAW3JVJ6</accession>
<dbReference type="InterPro" id="IPR010998">
    <property type="entry name" value="Integrase_recombinase_N"/>
</dbReference>
<evidence type="ECO:0000256" key="3">
    <source>
        <dbReference type="ARBA" id="ARBA00022908"/>
    </source>
</evidence>
<sequence>MNNLQSNINNYINFCESQKRLDSKTIKAYKIDLRQFTNHCVSIAEPSEITPNLLEDYISYLHKNFKPKTVKRKIASLKALLHYFEYKNIITYNPFNKLYIKFKEPSILPKVIPLPTIEKLLAVIYKQQLDGKTSFIKQNAIRDAAVCELLFATGIRISELCSLHSDDVDLNNGKIKIYGKGSKERIIQIGNVATMQSLIKYQSEFSDKIFLNGYFFINSNNKPLSDQAVRRMLVKYSKLAYINIHITPHMFRHTFATSLLDADVDIRYIQEMLGHSSINVTEIYTHVAIEKQGTILKEKHPRKAMNIHIPSV</sequence>
<dbReference type="Pfam" id="PF02899">
    <property type="entry name" value="Phage_int_SAM_1"/>
    <property type="match status" value="1"/>
</dbReference>
<dbReference type="GO" id="GO:0003677">
    <property type="term" value="F:DNA binding"/>
    <property type="evidence" value="ECO:0007669"/>
    <property type="project" value="UniProtKB-UniRule"/>
</dbReference>
<feature type="domain" description="Tyr recombinase" evidence="7">
    <location>
        <begin position="107"/>
        <end position="297"/>
    </location>
</feature>
<dbReference type="InterPro" id="IPR050090">
    <property type="entry name" value="Tyrosine_recombinase_XerCD"/>
</dbReference>
<dbReference type="AlphaFoldDB" id="A0AAW3JVJ6"/>
<comment type="caution">
    <text evidence="9">The sequence shown here is derived from an EMBL/GenBank/DDBJ whole genome shotgun (WGS) entry which is preliminary data.</text>
</comment>
<name>A0AAW3JVJ6_9FIRM</name>
<feature type="domain" description="Core-binding (CB)" evidence="8">
    <location>
        <begin position="2"/>
        <end position="85"/>
    </location>
</feature>
<dbReference type="PANTHER" id="PTHR30349">
    <property type="entry name" value="PHAGE INTEGRASE-RELATED"/>
    <property type="match status" value="1"/>
</dbReference>
<dbReference type="EMBL" id="LLKB01000001">
    <property type="protein sequence ID" value="KQC86667.1"/>
    <property type="molecule type" value="Genomic_DNA"/>
</dbReference>